<protein>
    <submittedName>
        <fullName evidence="2">Lipoate--protein ligase family protein</fullName>
    </submittedName>
</protein>
<dbReference type="Proteomes" id="UP000664601">
    <property type="component" value="Unassembled WGS sequence"/>
</dbReference>
<feature type="domain" description="BPL/LPL catalytic" evidence="1">
    <location>
        <begin position="33"/>
        <end position="218"/>
    </location>
</feature>
<dbReference type="RefSeq" id="WP_207675479.1">
    <property type="nucleotide sequence ID" value="NZ_JAFREM010000033.1"/>
</dbReference>
<evidence type="ECO:0000313" key="2">
    <source>
        <dbReference type="EMBL" id="MBO1308487.1"/>
    </source>
</evidence>
<dbReference type="Pfam" id="PF21948">
    <property type="entry name" value="LplA-B_cat"/>
    <property type="match status" value="1"/>
</dbReference>
<dbReference type="SUPFAM" id="SSF55681">
    <property type="entry name" value="Class II aaRS and biotin synthetases"/>
    <property type="match status" value="1"/>
</dbReference>
<dbReference type="GO" id="GO:0016874">
    <property type="term" value="F:ligase activity"/>
    <property type="evidence" value="ECO:0007669"/>
    <property type="project" value="UniProtKB-KW"/>
</dbReference>
<dbReference type="InterPro" id="IPR050664">
    <property type="entry name" value="Octanoyltrans_LipM/LipL"/>
</dbReference>
<dbReference type="EMBL" id="JAFREM010000033">
    <property type="protein sequence ID" value="MBO1308487.1"/>
    <property type="molecule type" value="Genomic_DNA"/>
</dbReference>
<dbReference type="CDD" id="cd16443">
    <property type="entry name" value="LplA"/>
    <property type="match status" value="1"/>
</dbReference>
<dbReference type="PROSITE" id="PS51733">
    <property type="entry name" value="BPL_LPL_CATALYTIC"/>
    <property type="match status" value="1"/>
</dbReference>
<reference evidence="2 3" key="1">
    <citation type="submission" date="2021-03" db="EMBL/GenBank/DDBJ databases">
        <title>Enterococcal diversity collection.</title>
        <authorList>
            <person name="Gilmore M.S."/>
            <person name="Schwartzman J."/>
            <person name="Van Tyne D."/>
            <person name="Martin M."/>
            <person name="Earl A.M."/>
            <person name="Manson A.L."/>
            <person name="Straub T."/>
            <person name="Salamzade R."/>
            <person name="Saavedra J."/>
            <person name="Lebreton F."/>
            <person name="Prichula J."/>
            <person name="Schaufler K."/>
            <person name="Gaca A."/>
            <person name="Sgardioli B."/>
            <person name="Wagenaar J."/>
            <person name="Strong T."/>
        </authorList>
    </citation>
    <scope>NUCLEOTIDE SEQUENCE [LARGE SCALE GENOMIC DNA]</scope>
    <source>
        <strain evidence="2 3">669A</strain>
    </source>
</reference>
<keyword evidence="3" id="KW-1185">Reference proteome</keyword>
<evidence type="ECO:0000259" key="1">
    <source>
        <dbReference type="PROSITE" id="PS51733"/>
    </source>
</evidence>
<sequence length="271" mass="30320">MKTALLFDQGMISRADHFSPFALTDVLTTYAGEKDQPMIHFWQLSQTLILGMKDSRVPYLNQGLQAIQAADYYPLLRNAGGLGVVSDAGILNVSLILPKQSINPLSIDDGYQTMLDWLNRTSFGKATITAGEVADSYCPGKFDLSINGKKIAGIAQRRVKEGVAIMMYLSVSGDQKYRGELVRSFYQAGLEEAFGTLGYPAVNPDSMTTLSDVFEKELSIAEVKEQLLQGIDFTDETTRLPEFYQTEEYQQRLKNMYQRNTGIQEELHDKL</sequence>
<gene>
    <name evidence="2" type="ORF">JZO70_20095</name>
</gene>
<dbReference type="PANTHER" id="PTHR43679">
    <property type="entry name" value="OCTANOYLTRANSFERASE LIPM-RELATED"/>
    <property type="match status" value="1"/>
</dbReference>
<dbReference type="InterPro" id="IPR045864">
    <property type="entry name" value="aa-tRNA-synth_II/BPL/LPL"/>
</dbReference>
<dbReference type="PANTHER" id="PTHR43679:SF2">
    <property type="entry name" value="OCTANOYL-[GCVH]:PROTEIN N-OCTANOYLTRANSFERASE"/>
    <property type="match status" value="1"/>
</dbReference>
<dbReference type="Gene3D" id="3.30.930.10">
    <property type="entry name" value="Bira Bifunctional Protein, Domain 2"/>
    <property type="match status" value="1"/>
</dbReference>
<accession>A0ABS3LFR5</accession>
<keyword evidence="2" id="KW-0436">Ligase</keyword>
<evidence type="ECO:0000313" key="3">
    <source>
        <dbReference type="Proteomes" id="UP000664601"/>
    </source>
</evidence>
<comment type="caution">
    <text evidence="2">The sequence shown here is derived from an EMBL/GenBank/DDBJ whole genome shotgun (WGS) entry which is preliminary data.</text>
</comment>
<name>A0ABS3LFR5_9ENTE</name>
<proteinExistence type="predicted"/>
<dbReference type="InterPro" id="IPR004143">
    <property type="entry name" value="BPL_LPL_catalytic"/>
</dbReference>
<organism evidence="2 3">
    <name type="scientific">Candidatus Enterococcus moelleringii</name>
    <dbReference type="NCBI Taxonomy" id="2815325"/>
    <lineage>
        <taxon>Bacteria</taxon>
        <taxon>Bacillati</taxon>
        <taxon>Bacillota</taxon>
        <taxon>Bacilli</taxon>
        <taxon>Lactobacillales</taxon>
        <taxon>Enterococcaceae</taxon>
        <taxon>Enterococcus</taxon>
    </lineage>
</organism>